<dbReference type="Pfam" id="PF10647">
    <property type="entry name" value="Gmad1"/>
    <property type="match status" value="1"/>
</dbReference>
<reference evidence="2 3" key="1">
    <citation type="submission" date="2017-06" db="EMBL/GenBank/DDBJ databases">
        <authorList>
            <person name="Kim H.J."/>
            <person name="Triplett B.A."/>
        </authorList>
    </citation>
    <scope>NUCLEOTIDE SEQUENCE [LARGE SCALE GENOMIC DNA]</scope>
    <source>
        <strain evidence="2 3">CGMCC 4.1858</strain>
    </source>
</reference>
<keyword evidence="3" id="KW-1185">Reference proteome</keyword>
<feature type="domain" description="GerMN" evidence="1">
    <location>
        <begin position="225"/>
        <end position="316"/>
    </location>
</feature>
<keyword evidence="2" id="KW-0418">Kinase</keyword>
<evidence type="ECO:0000313" key="3">
    <source>
        <dbReference type="Proteomes" id="UP000198280"/>
    </source>
</evidence>
<keyword evidence="2" id="KW-0808">Transferase</keyword>
<evidence type="ECO:0000259" key="1">
    <source>
        <dbReference type="SMART" id="SM00909"/>
    </source>
</evidence>
<dbReference type="Pfam" id="PF25976">
    <property type="entry name" value="LpqB_N"/>
    <property type="match status" value="1"/>
</dbReference>
<accession>A0A239NI18</accession>
<dbReference type="InterPro" id="IPR059026">
    <property type="entry name" value="LpqB_N"/>
</dbReference>
<organism evidence="2 3">
    <name type="scientific">Actinacidiphila glaucinigra</name>
    <dbReference type="NCBI Taxonomy" id="235986"/>
    <lineage>
        <taxon>Bacteria</taxon>
        <taxon>Bacillati</taxon>
        <taxon>Actinomycetota</taxon>
        <taxon>Actinomycetes</taxon>
        <taxon>Kitasatosporales</taxon>
        <taxon>Streptomycetaceae</taxon>
        <taxon>Actinacidiphila</taxon>
    </lineage>
</organism>
<gene>
    <name evidence="2" type="ORF">SAMN05216252_13736</name>
</gene>
<protein>
    <submittedName>
        <fullName evidence="2">Two-component system, OmpR family, sensor histidine kinase MtrB</fullName>
    </submittedName>
</protein>
<dbReference type="InterPro" id="IPR018910">
    <property type="entry name" value="LpqB_C"/>
</dbReference>
<evidence type="ECO:0000313" key="2">
    <source>
        <dbReference type="EMBL" id="SNT54541.1"/>
    </source>
</evidence>
<name>A0A239NI18_9ACTN</name>
<dbReference type="PROSITE" id="PS51257">
    <property type="entry name" value="PROKAR_LIPOPROTEIN"/>
    <property type="match status" value="1"/>
</dbReference>
<sequence>MRAKGGGLRRPAVTGVLLSGLVLLTGCASMPSGGEVHKVGGEKHADTDPQVRVFGVKPQGGETPSEIVSGFLEATTSDEADYATAKLYLTEDQGKRWKPGSGITVLSGALSQLQEPGTTADGKDGDSTQITLTGAKVATVDDRHAYHAENGTFSSGIRLTKEDGEWRIAGVADGLVLSEADFQRFYRSVDTFYFAAPGPGAKDAAASRDALVADPIYLRKRINALSNAVNALLAGPTDWLKPVVRSEFPPGIRAEAVELDDSQRVTVKLKGMPGSAGAQCKRMAAQLIQTIQGMSSTPVPSVELQGSSGRTLCTLQRDDARDYAPDKLVGESNGQYFIDAEHHLVSLRGTDNTAQPAAVAGPLGTGTFKVGSAAVRRDEQYAAALTEDDASLYVTGLSAGAQLGPVILRSQAADPKNRLTTPSWDGYGDLWIADRDPNRPRLLMLPDGAGSPVSVDVPDLGDGRIESLRVAADGVRIALLVRDGDHTTLRLGRIERTGTAADQKITVAELRSVAPQLEDVIAASWAGFSRLAVVGREAGGVPQIQYVDADGSGTSSSSLPGISGVVSVAASERQDKPLLAELDGGVFRLPSDSNWKEVAPKAGSPVYPG</sequence>
<dbReference type="SUPFAM" id="SSF82171">
    <property type="entry name" value="DPP6 N-terminal domain-like"/>
    <property type="match status" value="1"/>
</dbReference>
<dbReference type="OrthoDB" id="3226781at2"/>
<dbReference type="SMART" id="SM00909">
    <property type="entry name" value="Germane"/>
    <property type="match status" value="1"/>
</dbReference>
<dbReference type="Proteomes" id="UP000198280">
    <property type="component" value="Unassembled WGS sequence"/>
</dbReference>
<dbReference type="Pfam" id="PF10646">
    <property type="entry name" value="Germane"/>
    <property type="match status" value="1"/>
</dbReference>
<dbReference type="GO" id="GO:0016301">
    <property type="term" value="F:kinase activity"/>
    <property type="evidence" value="ECO:0007669"/>
    <property type="project" value="UniProtKB-KW"/>
</dbReference>
<dbReference type="InterPro" id="IPR019606">
    <property type="entry name" value="GerMN"/>
</dbReference>
<dbReference type="AlphaFoldDB" id="A0A239NI18"/>
<dbReference type="EMBL" id="FZOF01000037">
    <property type="protein sequence ID" value="SNT54541.1"/>
    <property type="molecule type" value="Genomic_DNA"/>
</dbReference>
<proteinExistence type="predicted"/>